<name>A0A3D8GMQ9_9BACI</name>
<protein>
    <submittedName>
        <fullName evidence="2">Ferritin-like domain-containing protein</fullName>
    </submittedName>
</protein>
<proteinExistence type="predicted"/>
<dbReference type="InterPro" id="IPR009078">
    <property type="entry name" value="Ferritin-like_SF"/>
</dbReference>
<dbReference type="OrthoDB" id="573482at2"/>
<dbReference type="AlphaFoldDB" id="A0A3D8GMQ9"/>
<dbReference type="GO" id="GO:0046872">
    <property type="term" value="F:metal ion binding"/>
    <property type="evidence" value="ECO:0007669"/>
    <property type="project" value="InterPro"/>
</dbReference>
<evidence type="ECO:0000259" key="1">
    <source>
        <dbReference type="Pfam" id="PF02915"/>
    </source>
</evidence>
<dbReference type="CDD" id="cd00657">
    <property type="entry name" value="Ferritin_like"/>
    <property type="match status" value="1"/>
</dbReference>
<dbReference type="Gene3D" id="6.10.140.1960">
    <property type="match status" value="1"/>
</dbReference>
<feature type="domain" description="Rubrerythrin diiron-binding" evidence="1">
    <location>
        <begin position="92"/>
        <end position="143"/>
    </location>
</feature>
<dbReference type="Proteomes" id="UP000257144">
    <property type="component" value="Unassembled WGS sequence"/>
</dbReference>
<reference evidence="2 3" key="1">
    <citation type="submission" date="2018-07" db="EMBL/GenBank/DDBJ databases">
        <title>Bacillus sp. YLB-04 draft genome sequence.</title>
        <authorList>
            <person name="Yu L."/>
            <person name="Tang X."/>
        </authorList>
    </citation>
    <scope>NUCLEOTIDE SEQUENCE [LARGE SCALE GENOMIC DNA]</scope>
    <source>
        <strain evidence="2 3">YLB-04</strain>
    </source>
</reference>
<dbReference type="InterPro" id="IPR012347">
    <property type="entry name" value="Ferritin-like"/>
</dbReference>
<dbReference type="EMBL" id="QNQT01000008">
    <property type="protein sequence ID" value="RDU35743.1"/>
    <property type="molecule type" value="Genomic_DNA"/>
</dbReference>
<evidence type="ECO:0000313" key="2">
    <source>
        <dbReference type="EMBL" id="RDU35743.1"/>
    </source>
</evidence>
<dbReference type="Gene3D" id="1.20.1260.10">
    <property type="match status" value="1"/>
</dbReference>
<accession>A0A3D8GMQ9</accession>
<dbReference type="GO" id="GO:0016491">
    <property type="term" value="F:oxidoreductase activity"/>
    <property type="evidence" value="ECO:0007669"/>
    <property type="project" value="InterPro"/>
</dbReference>
<gene>
    <name evidence="2" type="ORF">DRW41_16515</name>
</gene>
<comment type="caution">
    <text evidence="2">The sequence shown here is derived from an EMBL/GenBank/DDBJ whole genome shotgun (WGS) entry which is preliminary data.</text>
</comment>
<organism evidence="2 3">
    <name type="scientific">Neobacillus piezotolerans</name>
    <dbReference type="NCBI Taxonomy" id="2259171"/>
    <lineage>
        <taxon>Bacteria</taxon>
        <taxon>Bacillati</taxon>
        <taxon>Bacillota</taxon>
        <taxon>Bacilli</taxon>
        <taxon>Bacillales</taxon>
        <taxon>Bacillaceae</taxon>
        <taxon>Neobacillus</taxon>
    </lineage>
</organism>
<sequence length="145" mass="17302">MYPNYYENDFYRQQEKLAADVLRAINGEYSAIQCYERIARLAPNDRVRRQINEIRADEQRHYQEFVRIYTNMTGRQPNVQVIEGCPATYREGLNFAFHDEQETVDFYHRIAKETTSNEVRETFRNAAADEQNHAVWFLYFMGAGR</sequence>
<keyword evidence="3" id="KW-1185">Reference proteome</keyword>
<evidence type="ECO:0000313" key="3">
    <source>
        <dbReference type="Proteomes" id="UP000257144"/>
    </source>
</evidence>
<dbReference type="Pfam" id="PF02915">
    <property type="entry name" value="Rubrerythrin"/>
    <property type="match status" value="1"/>
</dbReference>
<dbReference type="SUPFAM" id="SSF47240">
    <property type="entry name" value="Ferritin-like"/>
    <property type="match status" value="1"/>
</dbReference>
<dbReference type="InterPro" id="IPR003251">
    <property type="entry name" value="Rr_diiron-bd_dom"/>
</dbReference>